<keyword evidence="2" id="KW-0808">Transferase</keyword>
<dbReference type="InterPro" id="IPR043129">
    <property type="entry name" value="ATPase_NBD"/>
</dbReference>
<dbReference type="PANTHER" id="PTHR10196">
    <property type="entry name" value="SUGAR KINASE"/>
    <property type="match status" value="1"/>
</dbReference>
<dbReference type="SUPFAM" id="SSF53067">
    <property type="entry name" value="Actin-like ATPase domain"/>
    <property type="match status" value="1"/>
</dbReference>
<accession>A0A433P731</accession>
<dbReference type="EMBL" id="RBNJ01030206">
    <property type="protein sequence ID" value="RUS13337.1"/>
    <property type="molecule type" value="Genomic_DNA"/>
</dbReference>
<evidence type="ECO:0000313" key="4">
    <source>
        <dbReference type="EMBL" id="RUS13337.1"/>
    </source>
</evidence>
<keyword evidence="3" id="KW-0418">Kinase</keyword>
<comment type="similarity">
    <text evidence="1">Belongs to the FGGY kinase family.</text>
</comment>
<evidence type="ECO:0000313" key="5">
    <source>
        <dbReference type="Proteomes" id="UP000274822"/>
    </source>
</evidence>
<protein>
    <recommendedName>
        <fullName evidence="6">Carbohydrate kinase FGGY N-terminal domain-containing protein</fullName>
    </recommendedName>
</protein>
<dbReference type="Gene3D" id="3.30.420.40">
    <property type="match status" value="2"/>
</dbReference>
<dbReference type="PANTHER" id="PTHR10196:SF57">
    <property type="entry name" value="XYLULOSE KINASE"/>
    <property type="match status" value="1"/>
</dbReference>
<dbReference type="GO" id="GO:0005829">
    <property type="term" value="C:cytosol"/>
    <property type="evidence" value="ECO:0007669"/>
    <property type="project" value="TreeGrafter"/>
</dbReference>
<keyword evidence="5" id="KW-1185">Reference proteome</keyword>
<reference evidence="4 5" key="1">
    <citation type="journal article" date="2018" name="New Phytol.">
        <title>Phylogenomics of Endogonaceae and evolution of mycorrhizas within Mucoromycota.</title>
        <authorList>
            <person name="Chang Y."/>
            <person name="Desiro A."/>
            <person name="Na H."/>
            <person name="Sandor L."/>
            <person name="Lipzen A."/>
            <person name="Clum A."/>
            <person name="Barry K."/>
            <person name="Grigoriev I.V."/>
            <person name="Martin F.M."/>
            <person name="Stajich J.E."/>
            <person name="Smith M.E."/>
            <person name="Bonito G."/>
            <person name="Spatafora J.W."/>
        </authorList>
    </citation>
    <scope>NUCLEOTIDE SEQUENCE [LARGE SCALE GENOMIC DNA]</scope>
    <source>
        <strain evidence="4 5">AD002</strain>
    </source>
</reference>
<organism evidence="4 5">
    <name type="scientific">Jimgerdemannia flammicorona</name>
    <dbReference type="NCBI Taxonomy" id="994334"/>
    <lineage>
        <taxon>Eukaryota</taxon>
        <taxon>Fungi</taxon>
        <taxon>Fungi incertae sedis</taxon>
        <taxon>Mucoromycota</taxon>
        <taxon>Mucoromycotina</taxon>
        <taxon>Endogonomycetes</taxon>
        <taxon>Endogonales</taxon>
        <taxon>Endogonaceae</taxon>
        <taxon>Jimgerdemannia</taxon>
    </lineage>
</organism>
<comment type="caution">
    <text evidence="4">The sequence shown here is derived from an EMBL/GenBank/DDBJ whole genome shotgun (WGS) entry which is preliminary data.</text>
</comment>
<sequence length="246" mass="27308">MTLPFLHGVAQRSPTSAFVIYSLFPTLARPDDVYLGLDLSTQQLKCTVINNQHHIVVEDAVNFDKDLPEFATRNGAIEEDGDVVTVPTLMWVKALDMLIEKMRKDYGFNFGRVRGIAGAGQGSEDRWNGLPQFHRQLAPFMLFMLHAHTFPPPLIPQQHGSVYWARGASDLLSSLDPSQSLHTQLGETTFAIPRSPIWQDASTTEQCRALEEVVGGPQKLADLTGSRAYERFTGNQIAKVGFRVGV</sequence>
<evidence type="ECO:0000256" key="1">
    <source>
        <dbReference type="ARBA" id="ARBA00009156"/>
    </source>
</evidence>
<name>A0A433P731_9FUNG</name>
<dbReference type="GO" id="GO:0004856">
    <property type="term" value="F:D-xylulokinase activity"/>
    <property type="evidence" value="ECO:0007669"/>
    <property type="project" value="TreeGrafter"/>
</dbReference>
<evidence type="ECO:0008006" key="6">
    <source>
        <dbReference type="Google" id="ProtNLM"/>
    </source>
</evidence>
<gene>
    <name evidence="4" type="ORF">BC938DRAFT_477952</name>
</gene>
<evidence type="ECO:0000256" key="3">
    <source>
        <dbReference type="ARBA" id="ARBA00022777"/>
    </source>
</evidence>
<dbReference type="AlphaFoldDB" id="A0A433P731"/>
<proteinExistence type="inferred from homology"/>
<dbReference type="GO" id="GO:0005997">
    <property type="term" value="P:xylulose metabolic process"/>
    <property type="evidence" value="ECO:0007669"/>
    <property type="project" value="TreeGrafter"/>
</dbReference>
<dbReference type="Proteomes" id="UP000274822">
    <property type="component" value="Unassembled WGS sequence"/>
</dbReference>
<evidence type="ECO:0000256" key="2">
    <source>
        <dbReference type="ARBA" id="ARBA00022679"/>
    </source>
</evidence>